<dbReference type="SUPFAM" id="SSF57850">
    <property type="entry name" value="RING/U-box"/>
    <property type="match status" value="1"/>
</dbReference>
<dbReference type="GO" id="GO:0008270">
    <property type="term" value="F:zinc ion binding"/>
    <property type="evidence" value="ECO:0007669"/>
    <property type="project" value="UniProtKB-KW"/>
</dbReference>
<gene>
    <name evidence="6" type="ORF">BEWA_019690</name>
</gene>
<keyword evidence="7" id="KW-1185">Reference proteome</keyword>
<evidence type="ECO:0000259" key="5">
    <source>
        <dbReference type="PROSITE" id="PS51044"/>
    </source>
</evidence>
<evidence type="ECO:0000256" key="3">
    <source>
        <dbReference type="ARBA" id="ARBA00022833"/>
    </source>
</evidence>
<dbReference type="KEGG" id="beq:BEWA_019690"/>
<dbReference type="Proteomes" id="UP000031512">
    <property type="component" value="Chromosome 1"/>
</dbReference>
<name>L0AV44_THEEQ</name>
<accession>L0AV44</accession>
<dbReference type="Gene3D" id="3.30.40.10">
    <property type="entry name" value="Zinc/RING finger domain, C3HC4 (zinc finger)"/>
    <property type="match status" value="1"/>
</dbReference>
<dbReference type="SUPFAM" id="SSF57903">
    <property type="entry name" value="FYVE/PHD zinc finger"/>
    <property type="match status" value="1"/>
</dbReference>
<dbReference type="VEuPathDB" id="PiroplasmaDB:BEWA_019690"/>
<dbReference type="InterPro" id="IPR004181">
    <property type="entry name" value="Znf_MIZ"/>
</dbReference>
<dbReference type="GO" id="GO:0000785">
    <property type="term" value="C:chromatin"/>
    <property type="evidence" value="ECO:0007669"/>
    <property type="project" value="TreeGrafter"/>
</dbReference>
<dbReference type="eggNOG" id="KOG2169">
    <property type="taxonomic scope" value="Eukaryota"/>
</dbReference>
<keyword evidence="2 4" id="KW-0863">Zinc-finger</keyword>
<evidence type="ECO:0000256" key="1">
    <source>
        <dbReference type="ARBA" id="ARBA00022723"/>
    </source>
</evidence>
<dbReference type="STRING" id="1537102.L0AV44"/>
<proteinExistence type="predicted"/>
<dbReference type="GeneID" id="15803299"/>
<dbReference type="InterPro" id="IPR013083">
    <property type="entry name" value="Znf_RING/FYVE/PHD"/>
</dbReference>
<keyword evidence="1" id="KW-0479">Metal-binding</keyword>
<dbReference type="AlphaFoldDB" id="L0AV44"/>
<dbReference type="PANTHER" id="PTHR10782">
    <property type="entry name" value="ZINC FINGER MIZ DOMAIN-CONTAINING PROTEIN"/>
    <property type="match status" value="1"/>
</dbReference>
<dbReference type="OrthoDB" id="28127at2759"/>
<keyword evidence="3" id="KW-0862">Zinc</keyword>
<dbReference type="CDD" id="cd16650">
    <property type="entry name" value="SP-RING_PIAS-like"/>
    <property type="match status" value="1"/>
</dbReference>
<evidence type="ECO:0000313" key="6">
    <source>
        <dbReference type="EMBL" id="AFZ79123.1"/>
    </source>
</evidence>
<organism evidence="6 7">
    <name type="scientific">Theileria equi strain WA</name>
    <dbReference type="NCBI Taxonomy" id="1537102"/>
    <lineage>
        <taxon>Eukaryota</taxon>
        <taxon>Sar</taxon>
        <taxon>Alveolata</taxon>
        <taxon>Apicomplexa</taxon>
        <taxon>Aconoidasida</taxon>
        <taxon>Piroplasmida</taxon>
        <taxon>Theileriidae</taxon>
        <taxon>Theileria</taxon>
    </lineage>
</organism>
<dbReference type="GO" id="GO:0016925">
    <property type="term" value="P:protein sumoylation"/>
    <property type="evidence" value="ECO:0007669"/>
    <property type="project" value="TreeGrafter"/>
</dbReference>
<evidence type="ECO:0000313" key="7">
    <source>
        <dbReference type="Proteomes" id="UP000031512"/>
    </source>
</evidence>
<dbReference type="InterPro" id="IPR011011">
    <property type="entry name" value="Znf_FYVE_PHD"/>
</dbReference>
<feature type="domain" description="SP-RING-type" evidence="5">
    <location>
        <begin position="219"/>
        <end position="310"/>
    </location>
</feature>
<dbReference type="RefSeq" id="XP_004828789.1">
    <property type="nucleotide sequence ID" value="XM_004828732.1"/>
</dbReference>
<evidence type="ECO:0000256" key="2">
    <source>
        <dbReference type="ARBA" id="ARBA00022771"/>
    </source>
</evidence>
<dbReference type="EMBL" id="CP001669">
    <property type="protein sequence ID" value="AFZ79123.1"/>
    <property type="molecule type" value="Genomic_DNA"/>
</dbReference>
<protein>
    <recommendedName>
        <fullName evidence="5">SP-RING-type domain-containing protein</fullName>
    </recommendedName>
</protein>
<dbReference type="PANTHER" id="PTHR10782:SF4">
    <property type="entry name" value="TONALLI, ISOFORM E"/>
    <property type="match status" value="1"/>
</dbReference>
<reference evidence="6 7" key="1">
    <citation type="journal article" date="2012" name="BMC Genomics">
        <title>Comparative genomic analysis and phylogenetic position of Theileria equi.</title>
        <authorList>
            <person name="Kappmeyer L.S."/>
            <person name="Thiagarajan M."/>
            <person name="Herndon D.R."/>
            <person name="Ramsay J.D."/>
            <person name="Caler E."/>
            <person name="Djikeng A."/>
            <person name="Gillespie J.J."/>
            <person name="Lau A.O."/>
            <person name="Roalson E.H."/>
            <person name="Silva J.C."/>
            <person name="Silva M.G."/>
            <person name="Suarez C.E."/>
            <person name="Ueti M.W."/>
            <person name="Nene V.M."/>
            <person name="Mealey R.H."/>
            <person name="Knowles D.P."/>
            <person name="Brayton K.A."/>
        </authorList>
    </citation>
    <scope>NUCLEOTIDE SEQUENCE [LARGE SCALE GENOMIC DNA]</scope>
    <source>
        <strain evidence="6 7">WA</strain>
    </source>
</reference>
<dbReference type="Pfam" id="PF02891">
    <property type="entry name" value="zf-MIZ"/>
    <property type="match status" value="1"/>
</dbReference>
<evidence type="ECO:0000256" key="4">
    <source>
        <dbReference type="PROSITE-ProRule" id="PRU00452"/>
    </source>
</evidence>
<dbReference type="GO" id="GO:0061665">
    <property type="term" value="F:SUMO ligase activity"/>
    <property type="evidence" value="ECO:0007669"/>
    <property type="project" value="TreeGrafter"/>
</dbReference>
<dbReference type="PROSITE" id="PS51044">
    <property type="entry name" value="ZF_SP_RING"/>
    <property type="match status" value="1"/>
</dbReference>
<sequence>MNRKRTANSKYIEFFYCICKGSYTGTNASSITCKICKKQSHRICIHYNGPDKDFECMLCKVQLLDPFNTVEDFLWYDSLGNTTKTFTIDATNIKKWRSQNKDIYMASIPFNKEKLQHEWPKSMELKINSDIIHVVKEPTWEHKRRDNPIKITYAMRPGKNAVEISSSTYNETEPLFLVIMFLSKQVTVDRIIDIVKKKHVISYDDSLTRISTIINRNVGDDDIVCMEHTHRIDLNCPVTMDRITIPTRGRYCEHIQCYDLDGYLRVMEKTSAFNMRWRCPECQLIVKPYDLVIDSFVQKIIHDVPPSVSRVELDKDANYTIFLNDMAFDSRPVSTLQPSSKLISQNDTNLCMQPFDQHIDYDKKYSTNSEGESYLNNPGNANIDHRTDDLIILDSDDDINTKIQRSIQPEVIYISDHDSSNTEDSMTNIASESAFYTGSHGFEYSKVGFIRERPFTECKDTKYQYTLTPESQTRDNLGNTKRELNETMESIVSTDSNTVSKRNRNKSETHVFKGKSIRNSTLTASSLISEGSSLGSLNENLVPYSVSRDSVASDITLKSPQM</sequence>